<feature type="domain" description="Major facilitator superfamily (MFS) profile" evidence="7">
    <location>
        <begin position="1"/>
        <end position="466"/>
    </location>
</feature>
<dbReference type="EMBL" id="JAQQWP010000010">
    <property type="protein sequence ID" value="KAK8097270.1"/>
    <property type="molecule type" value="Genomic_DNA"/>
</dbReference>
<organism evidence="8 9">
    <name type="scientific">Apiospora kogelbergensis</name>
    <dbReference type="NCBI Taxonomy" id="1337665"/>
    <lineage>
        <taxon>Eukaryota</taxon>
        <taxon>Fungi</taxon>
        <taxon>Dikarya</taxon>
        <taxon>Ascomycota</taxon>
        <taxon>Pezizomycotina</taxon>
        <taxon>Sordariomycetes</taxon>
        <taxon>Xylariomycetidae</taxon>
        <taxon>Amphisphaeriales</taxon>
        <taxon>Apiosporaceae</taxon>
        <taxon>Apiospora</taxon>
    </lineage>
</organism>
<dbReference type="Proteomes" id="UP001392437">
    <property type="component" value="Unassembled WGS sequence"/>
</dbReference>
<feature type="transmembrane region" description="Helical" evidence="6">
    <location>
        <begin position="413"/>
        <end position="436"/>
    </location>
</feature>
<feature type="transmembrane region" description="Helical" evidence="6">
    <location>
        <begin position="120"/>
        <end position="142"/>
    </location>
</feature>
<comment type="subcellular location">
    <subcellularLocation>
        <location evidence="1">Membrane</location>
        <topology evidence="1">Multi-pass membrane protein</topology>
    </subcellularLocation>
</comment>
<evidence type="ECO:0000256" key="5">
    <source>
        <dbReference type="SAM" id="MobiDB-lite"/>
    </source>
</evidence>
<feature type="transmembrane region" description="Helical" evidence="6">
    <location>
        <begin position="148"/>
        <end position="167"/>
    </location>
</feature>
<feature type="transmembrane region" description="Helical" evidence="6">
    <location>
        <begin position="60"/>
        <end position="76"/>
    </location>
</feature>
<evidence type="ECO:0000256" key="6">
    <source>
        <dbReference type="SAM" id="Phobius"/>
    </source>
</evidence>
<dbReference type="Pfam" id="PF07690">
    <property type="entry name" value="MFS_1"/>
    <property type="match status" value="1"/>
</dbReference>
<feature type="region of interest" description="Disordered" evidence="5">
    <location>
        <begin position="185"/>
        <end position="216"/>
    </location>
</feature>
<feature type="transmembrane region" description="Helical" evidence="6">
    <location>
        <begin position="88"/>
        <end position="111"/>
    </location>
</feature>
<proteinExistence type="predicted"/>
<dbReference type="InterPro" id="IPR036259">
    <property type="entry name" value="MFS_trans_sf"/>
</dbReference>
<evidence type="ECO:0000256" key="4">
    <source>
        <dbReference type="ARBA" id="ARBA00023136"/>
    </source>
</evidence>
<evidence type="ECO:0000313" key="8">
    <source>
        <dbReference type="EMBL" id="KAK8097270.1"/>
    </source>
</evidence>
<feature type="transmembrane region" description="Helical" evidence="6">
    <location>
        <begin position="36"/>
        <end position="53"/>
    </location>
</feature>
<evidence type="ECO:0000256" key="1">
    <source>
        <dbReference type="ARBA" id="ARBA00004141"/>
    </source>
</evidence>
<dbReference type="AlphaFoldDB" id="A0AAW0Q919"/>
<keyword evidence="4 6" id="KW-0472">Membrane</keyword>
<evidence type="ECO:0000256" key="2">
    <source>
        <dbReference type="ARBA" id="ARBA00022692"/>
    </source>
</evidence>
<feature type="transmembrane region" description="Helical" evidence="6">
    <location>
        <begin position="376"/>
        <end position="401"/>
    </location>
</feature>
<feature type="transmembrane region" description="Helical" evidence="6">
    <location>
        <begin position="442"/>
        <end position="465"/>
    </location>
</feature>
<evidence type="ECO:0000313" key="9">
    <source>
        <dbReference type="Proteomes" id="UP001392437"/>
    </source>
</evidence>
<dbReference type="SUPFAM" id="SSF103473">
    <property type="entry name" value="MFS general substrate transporter"/>
    <property type="match status" value="1"/>
</dbReference>
<gene>
    <name evidence="8" type="ORF">PG999_013214</name>
</gene>
<feature type="transmembrane region" description="Helical" evidence="6">
    <location>
        <begin position="347"/>
        <end position="370"/>
    </location>
</feature>
<comment type="caution">
    <text evidence="8">The sequence shown here is derived from an EMBL/GenBank/DDBJ whole genome shotgun (WGS) entry which is preliminary data.</text>
</comment>
<evidence type="ECO:0000259" key="7">
    <source>
        <dbReference type="PROSITE" id="PS50850"/>
    </source>
</evidence>
<dbReference type="InterPro" id="IPR011701">
    <property type="entry name" value="MFS"/>
</dbReference>
<dbReference type="PROSITE" id="PS50850">
    <property type="entry name" value="MFS"/>
    <property type="match status" value="1"/>
</dbReference>
<sequence>MTIAAFTLVTVQTVFWQQISVDLGLDIPQLSNGNSVQLAGLATGCIFFVPFAVKFGRRPVYVVSIVVLAAVTWWTARMNTYTEVILTNLFTGLAGAVNETTVQMTISDLFFVHQRARANACYFVAVMIGSFLTPMAAGAQAAVQGWRWSYYALAIAFTILTFVYIVAFEETKYIRAAPTRSNGSAIREASAGDANSTAVGEDGRLSPSEQDKKDGGFDADLRHVASHTMGEVNTVPNSYAKCMRMATPTHEPLWKLTMAPLSVVAFPHVLFTALQFASGIAWLVLMLTSTSVIFSAPPYLFTTQGVGNMSLGPLIGNVFGALYGGPISDWSIKRFARRNGGVFEPEMRLWIVMPPTLFMAGGLCMFGVTAGQGMHWIYPSIGGAFFAFGLGSYGDIAFTLVIDTYRDLVAESFVLVAFFRNAFSIVVPVALTPWMARMGVGYMYVTAGCISLVIGLLHVPLIIYGKKIRIALAPRYDRVVESVRDFAKR</sequence>
<dbReference type="PANTHER" id="PTHR23502">
    <property type="entry name" value="MAJOR FACILITATOR SUPERFAMILY"/>
    <property type="match status" value="1"/>
</dbReference>
<keyword evidence="9" id="KW-1185">Reference proteome</keyword>
<dbReference type="GO" id="GO:0005886">
    <property type="term" value="C:plasma membrane"/>
    <property type="evidence" value="ECO:0007669"/>
    <property type="project" value="TreeGrafter"/>
</dbReference>
<feature type="transmembrane region" description="Helical" evidence="6">
    <location>
        <begin position="253"/>
        <end position="274"/>
    </location>
</feature>
<name>A0AAW0Q919_9PEZI</name>
<dbReference type="GO" id="GO:0022857">
    <property type="term" value="F:transmembrane transporter activity"/>
    <property type="evidence" value="ECO:0007669"/>
    <property type="project" value="InterPro"/>
</dbReference>
<dbReference type="Gene3D" id="1.20.1250.20">
    <property type="entry name" value="MFS general substrate transporter like domains"/>
    <property type="match status" value="1"/>
</dbReference>
<protein>
    <recommendedName>
        <fullName evidence="7">Major facilitator superfamily (MFS) profile domain-containing protein</fullName>
    </recommendedName>
</protein>
<dbReference type="InterPro" id="IPR020846">
    <property type="entry name" value="MFS_dom"/>
</dbReference>
<keyword evidence="3 6" id="KW-1133">Transmembrane helix</keyword>
<dbReference type="PANTHER" id="PTHR23502:SF50">
    <property type="entry name" value="TRANSPORTER, PUTATIVE (AFU_ORTHOLOGUE AFUA_5G00430)-RELATED"/>
    <property type="match status" value="1"/>
</dbReference>
<keyword evidence="2 6" id="KW-0812">Transmembrane</keyword>
<accession>A0AAW0Q919</accession>
<reference evidence="8 9" key="1">
    <citation type="submission" date="2023-01" db="EMBL/GenBank/DDBJ databases">
        <title>Analysis of 21 Apiospora genomes using comparative genomics revels a genus with tremendous synthesis potential of carbohydrate active enzymes and secondary metabolites.</title>
        <authorList>
            <person name="Sorensen T."/>
        </authorList>
    </citation>
    <scope>NUCLEOTIDE SEQUENCE [LARGE SCALE GENOMIC DNA]</scope>
    <source>
        <strain evidence="8 9">CBS 117206</strain>
    </source>
</reference>
<evidence type="ECO:0000256" key="3">
    <source>
        <dbReference type="ARBA" id="ARBA00022989"/>
    </source>
</evidence>
<feature type="compositionally biased region" description="Basic and acidic residues" evidence="5">
    <location>
        <begin position="201"/>
        <end position="216"/>
    </location>
</feature>